<evidence type="ECO:0000256" key="2">
    <source>
        <dbReference type="ARBA" id="ARBA00022803"/>
    </source>
</evidence>
<reference evidence="4" key="1">
    <citation type="submission" date="2021-01" db="EMBL/GenBank/DDBJ databases">
        <authorList>
            <consortium name="Genoscope - CEA"/>
            <person name="William W."/>
        </authorList>
    </citation>
    <scope>NUCLEOTIDE SEQUENCE</scope>
</reference>
<sequence>MKCLKQNHQNSLIVCICLNENCHNDSLSCQYCLQFLHSNHKNCCKRFRSLTQTIYQKQKELHQLSLTGLNKQQNQKKLVELYQIIINKNYEQLNQHMKHLRNLFTQNQQQKQNDQYIHSINEKQNLEEICNTPKKQIKIQKINSTMKETDQCLLLKEARKLYSQQDFKKALRYFNKALKFNEKTASLFFMIGKTLIKLNRFKKAITWINKAIKLSSNNSAKSQYLLSLASALFQLKENKKSLKIINIAIQLKPQSAGLYFSKSFILKQLNQKEEAIECLKQSTQQNPQYHNAWCLQGHILLQQNKYEQALECFNKVIDIKPSLCYAYFLKSLINSYKQVLLYVNK</sequence>
<keyword evidence="5" id="KW-1185">Reference proteome</keyword>
<dbReference type="Pfam" id="PF00515">
    <property type="entry name" value="TPR_1"/>
    <property type="match status" value="1"/>
</dbReference>
<keyword evidence="2 3" id="KW-0802">TPR repeat</keyword>
<feature type="repeat" description="TPR" evidence="3">
    <location>
        <begin position="290"/>
        <end position="323"/>
    </location>
</feature>
<dbReference type="Pfam" id="PF13181">
    <property type="entry name" value="TPR_8"/>
    <property type="match status" value="2"/>
</dbReference>
<dbReference type="PANTHER" id="PTHR44943:SF4">
    <property type="entry name" value="TPR REPEAT-CONTAINING PROTEIN MJ0798"/>
    <property type="match status" value="1"/>
</dbReference>
<dbReference type="OrthoDB" id="1936594at2759"/>
<feature type="repeat" description="TPR" evidence="3">
    <location>
        <begin position="185"/>
        <end position="218"/>
    </location>
</feature>
<proteinExistence type="predicted"/>
<keyword evidence="1" id="KW-0677">Repeat</keyword>
<evidence type="ECO:0008006" key="6">
    <source>
        <dbReference type="Google" id="ProtNLM"/>
    </source>
</evidence>
<name>A0A8S1UBZ0_9CILI</name>
<accession>A0A8S1UBZ0</accession>
<gene>
    <name evidence="4" type="ORF">PPENT_87.1.T0360306</name>
</gene>
<evidence type="ECO:0000313" key="5">
    <source>
        <dbReference type="Proteomes" id="UP000689195"/>
    </source>
</evidence>
<dbReference type="PROSITE" id="PS50005">
    <property type="entry name" value="TPR"/>
    <property type="match status" value="3"/>
</dbReference>
<evidence type="ECO:0000256" key="1">
    <source>
        <dbReference type="ARBA" id="ARBA00022737"/>
    </source>
</evidence>
<comment type="caution">
    <text evidence="4">The sequence shown here is derived from an EMBL/GenBank/DDBJ whole genome shotgun (WGS) entry which is preliminary data.</text>
</comment>
<dbReference type="EMBL" id="CAJJDO010000036">
    <property type="protein sequence ID" value="CAD8161677.1"/>
    <property type="molecule type" value="Genomic_DNA"/>
</dbReference>
<dbReference type="AlphaFoldDB" id="A0A8S1UBZ0"/>
<evidence type="ECO:0000256" key="3">
    <source>
        <dbReference type="PROSITE-ProRule" id="PRU00339"/>
    </source>
</evidence>
<feature type="repeat" description="TPR" evidence="3">
    <location>
        <begin position="151"/>
        <end position="184"/>
    </location>
</feature>
<dbReference type="SMART" id="SM00028">
    <property type="entry name" value="TPR"/>
    <property type="match status" value="5"/>
</dbReference>
<evidence type="ECO:0000313" key="4">
    <source>
        <dbReference type="EMBL" id="CAD8161677.1"/>
    </source>
</evidence>
<dbReference type="PANTHER" id="PTHR44943">
    <property type="entry name" value="CELLULOSE SYNTHASE OPERON PROTEIN C"/>
    <property type="match status" value="1"/>
</dbReference>
<organism evidence="4 5">
    <name type="scientific">Paramecium pentaurelia</name>
    <dbReference type="NCBI Taxonomy" id="43138"/>
    <lineage>
        <taxon>Eukaryota</taxon>
        <taxon>Sar</taxon>
        <taxon>Alveolata</taxon>
        <taxon>Ciliophora</taxon>
        <taxon>Intramacronucleata</taxon>
        <taxon>Oligohymenophorea</taxon>
        <taxon>Peniculida</taxon>
        <taxon>Parameciidae</taxon>
        <taxon>Paramecium</taxon>
    </lineage>
</organism>
<protein>
    <recommendedName>
        <fullName evidence="6">Tetratricopeptide repeat protein</fullName>
    </recommendedName>
</protein>
<dbReference type="InterPro" id="IPR051685">
    <property type="entry name" value="Ycf3/AcsC/BcsC/TPR_MFPF"/>
</dbReference>
<dbReference type="Proteomes" id="UP000689195">
    <property type="component" value="Unassembled WGS sequence"/>
</dbReference>
<dbReference type="InterPro" id="IPR019734">
    <property type="entry name" value="TPR_rpt"/>
</dbReference>